<feature type="compositionally biased region" description="Basic residues" evidence="10">
    <location>
        <begin position="1"/>
        <end position="11"/>
    </location>
</feature>
<dbReference type="FunFam" id="3.30.70.270:FF:000020">
    <property type="entry name" value="Transposon Tf2-6 polyprotein-like Protein"/>
    <property type="match status" value="1"/>
</dbReference>
<dbReference type="InterPro" id="IPR001878">
    <property type="entry name" value="Znf_CCHC"/>
</dbReference>
<feature type="compositionally biased region" description="Low complexity" evidence="10">
    <location>
        <begin position="35"/>
        <end position="45"/>
    </location>
</feature>
<evidence type="ECO:0000256" key="1">
    <source>
        <dbReference type="ARBA" id="ARBA00012493"/>
    </source>
</evidence>
<keyword evidence="9" id="KW-0863">Zinc-finger</keyword>
<dbReference type="InterPro" id="IPR041373">
    <property type="entry name" value="RT_RNaseH"/>
</dbReference>
<dbReference type="SMART" id="SM00343">
    <property type="entry name" value="ZnF_C2HC"/>
    <property type="match status" value="2"/>
</dbReference>
<reference evidence="13" key="1">
    <citation type="submission" date="2022-03" db="EMBL/GenBank/DDBJ databases">
        <authorList>
            <person name="Tunstrom K."/>
        </authorList>
    </citation>
    <scope>NUCLEOTIDE SEQUENCE</scope>
</reference>
<dbReference type="InterPro" id="IPR021109">
    <property type="entry name" value="Peptidase_aspartic_dom_sf"/>
</dbReference>
<evidence type="ECO:0000256" key="8">
    <source>
        <dbReference type="ARBA" id="ARBA00022918"/>
    </source>
</evidence>
<keyword evidence="3" id="KW-0808">Transferase</keyword>
<dbReference type="CDD" id="cd09274">
    <property type="entry name" value="RNase_HI_RT_Ty3"/>
    <property type="match status" value="1"/>
</dbReference>
<keyword evidence="5" id="KW-0540">Nuclease</keyword>
<evidence type="ECO:0000256" key="3">
    <source>
        <dbReference type="ARBA" id="ARBA00022679"/>
    </source>
</evidence>
<dbReference type="Proteomes" id="UP001153954">
    <property type="component" value="Unassembled WGS sequence"/>
</dbReference>
<keyword evidence="2" id="KW-0645">Protease</keyword>
<protein>
    <recommendedName>
        <fullName evidence="1">RNA-directed DNA polymerase</fullName>
        <ecNumber evidence="1">2.7.7.49</ecNumber>
    </recommendedName>
</protein>
<dbReference type="Gene3D" id="2.40.70.10">
    <property type="entry name" value="Acid Proteases"/>
    <property type="match status" value="1"/>
</dbReference>
<evidence type="ECO:0000256" key="9">
    <source>
        <dbReference type="PROSITE-ProRule" id="PRU00047"/>
    </source>
</evidence>
<dbReference type="SUPFAM" id="SSF57756">
    <property type="entry name" value="Retrovirus zinc finger-like domains"/>
    <property type="match status" value="1"/>
</dbReference>
<evidence type="ECO:0000259" key="11">
    <source>
        <dbReference type="PROSITE" id="PS50158"/>
    </source>
</evidence>
<evidence type="ECO:0000256" key="10">
    <source>
        <dbReference type="SAM" id="MobiDB-lite"/>
    </source>
</evidence>
<dbReference type="Gene3D" id="4.10.60.10">
    <property type="entry name" value="Zinc finger, CCHC-type"/>
    <property type="match status" value="1"/>
</dbReference>
<feature type="domain" description="Reverse transcriptase" evidence="12">
    <location>
        <begin position="695"/>
        <end position="874"/>
    </location>
</feature>
<keyword evidence="6" id="KW-0255">Endonuclease</keyword>
<dbReference type="AlphaFoldDB" id="A0AAU9THK1"/>
<sequence length="1208" mass="137919">MGRRSKSRKRRASDTSRNVGSKRAQRVRRSKPAASSDSESSQSSSRSHDRSHGRRRRRDRSHSVDCCLSHRATPHPMTATATQDNPNMERPVTPLALVEENTPVRQVVTDSSTNVLLSTFMELIQTMKTDNGNERYPVMNVLPEFDPSKRNQTIDMWISKVNECSKMYNWTERQIIHYALPKLERLAKKWYQGLPSLLFSWDEWQSKLKLAFPSNENYGQRLTDMLACRAKYGESLEEYYYEKMVLLNRCNIFEKNAVDCILLGIDDRSVRTSAEAAQYTEPDKLLVFLRNIKVTGKIDNKPLQSGRSDNRQPRIHKPLQEFRGRNDRGTNRFSNKCYNCGDKGHPFFKCSQPLKRCTDCHKIGHLNDNCLKKISNTSTKSVMKIFEEQDNDSKYYKDATVNGQSLKCFIDFGSQCTMLRESTARVLVDTWSMSDLPVLRGFGDSMVNCLGKCKVEIAVDSTSATVEALIVPDQLLQVPLLLGQTFTEQEHVIVYKTNDALKISGKLSKGIGLYVVQSTRISGYTIVDIHTKSEFTGDLFIEPSMCQDPKGKYEVLQSVVRVVNGIGKVVVKGCDSTGLDLVPNRLLFRGLPLNKIDVMEVNSVRQCPNGSVNTSEIDNAMIQVDDNIEACTVTRLIGLLNDYRDCFAFSPKELGCISNTEMKIELNDKRPVVYRPYRLAHSERSIVRNMIQELEESGIVRQSSSEYASPIILVRKKSGDYRLCIDFRALNKKTVKEHYPLPRIDDQLDNLTGHRYYTSLDLASGYYQIPMAESSKHLTAFVTPDGHYEFNRMPFGLVNAPSTFQRAINNILGNARFKEAFAYMDDVIIPSVTLEEGLQKLRDTLELFRASGITLNLSKCNFLKKSIDYLGFEVSEAGTKPGVKKITAVKQFPRPDDQHKVRQFIRLASFFRKFIKGFSIIAKPLTQLLRKNVKWQWGSAEETAFLTLKGELVKRPILSFYNPEYETQVHTDASKVGVAGILMQRPNKETLFSAVAYYSRQTSPEEAKFTSYDLETLAVVASLQRFRVYLLGIPFTIVTDCNSLRATFEKKDTLSRVARWWNVIQEFDFQIIYKPGSTMAHVDALSRNPIASDEAANVFVGQIDTNWVATVQQNDPELQRIINILGDKENDNIIEIKNNFIVKRGLLYRKTKYGVPKGVRWQVLKSNHDNIGHFGFEKTLEKIKTNYWFAKMRRFKKICPSLFRMRAC</sequence>
<dbReference type="CDD" id="cd00303">
    <property type="entry name" value="retropepsin_like"/>
    <property type="match status" value="1"/>
</dbReference>
<dbReference type="GO" id="GO:0003964">
    <property type="term" value="F:RNA-directed DNA polymerase activity"/>
    <property type="evidence" value="ECO:0007669"/>
    <property type="project" value="UniProtKB-KW"/>
</dbReference>
<proteinExistence type="predicted"/>
<keyword evidence="7" id="KW-0378">Hydrolase</keyword>
<evidence type="ECO:0000259" key="12">
    <source>
        <dbReference type="PROSITE" id="PS50878"/>
    </source>
</evidence>
<gene>
    <name evidence="13" type="ORF">EEDITHA_LOCUS2924</name>
</gene>
<keyword evidence="4" id="KW-0548">Nucleotidyltransferase</keyword>
<evidence type="ECO:0000256" key="7">
    <source>
        <dbReference type="ARBA" id="ARBA00022801"/>
    </source>
</evidence>
<keyword evidence="9" id="KW-0862">Zinc</keyword>
<keyword evidence="8" id="KW-0695">RNA-directed DNA polymerase</keyword>
<dbReference type="EMBL" id="CAKOGL010000005">
    <property type="protein sequence ID" value="CAH2086560.1"/>
    <property type="molecule type" value="Genomic_DNA"/>
</dbReference>
<feature type="compositionally biased region" description="Basic residues" evidence="10">
    <location>
        <begin position="49"/>
        <end position="60"/>
    </location>
</feature>
<keyword evidence="14" id="KW-1185">Reference proteome</keyword>
<feature type="region of interest" description="Disordered" evidence="10">
    <location>
        <begin position="1"/>
        <end position="89"/>
    </location>
</feature>
<dbReference type="InterPro" id="IPR043128">
    <property type="entry name" value="Rev_trsase/Diguanyl_cyclase"/>
</dbReference>
<dbReference type="Gene3D" id="3.10.10.10">
    <property type="entry name" value="HIV Type 1 Reverse Transcriptase, subunit A, domain 1"/>
    <property type="match status" value="1"/>
</dbReference>
<dbReference type="GO" id="GO:0003676">
    <property type="term" value="F:nucleic acid binding"/>
    <property type="evidence" value="ECO:0007669"/>
    <property type="project" value="InterPro"/>
</dbReference>
<feature type="compositionally biased region" description="Basic and acidic residues" evidence="10">
    <location>
        <begin position="308"/>
        <end position="319"/>
    </location>
</feature>
<dbReference type="Gene3D" id="3.30.70.270">
    <property type="match status" value="2"/>
</dbReference>
<dbReference type="PANTHER" id="PTHR37984:SF5">
    <property type="entry name" value="PROTEIN NYNRIN-LIKE"/>
    <property type="match status" value="1"/>
</dbReference>
<keyword evidence="9" id="KW-0479">Metal-binding</keyword>
<dbReference type="InterPro" id="IPR050951">
    <property type="entry name" value="Retrovirus_Pol_polyprotein"/>
</dbReference>
<dbReference type="GO" id="GO:0008233">
    <property type="term" value="F:peptidase activity"/>
    <property type="evidence" value="ECO:0007669"/>
    <property type="project" value="UniProtKB-KW"/>
</dbReference>
<dbReference type="PROSITE" id="PS50878">
    <property type="entry name" value="RT_POL"/>
    <property type="match status" value="1"/>
</dbReference>
<evidence type="ECO:0000256" key="4">
    <source>
        <dbReference type="ARBA" id="ARBA00022695"/>
    </source>
</evidence>
<accession>A0AAU9THK1</accession>
<dbReference type="EC" id="2.7.7.49" evidence="1"/>
<dbReference type="GO" id="GO:0004519">
    <property type="term" value="F:endonuclease activity"/>
    <property type="evidence" value="ECO:0007669"/>
    <property type="project" value="UniProtKB-KW"/>
</dbReference>
<evidence type="ECO:0000313" key="14">
    <source>
        <dbReference type="Proteomes" id="UP001153954"/>
    </source>
</evidence>
<dbReference type="GO" id="GO:0006508">
    <property type="term" value="P:proteolysis"/>
    <property type="evidence" value="ECO:0007669"/>
    <property type="project" value="UniProtKB-KW"/>
</dbReference>
<evidence type="ECO:0000256" key="2">
    <source>
        <dbReference type="ARBA" id="ARBA00022670"/>
    </source>
</evidence>
<comment type="caution">
    <text evidence="13">The sequence shown here is derived from an EMBL/GenBank/DDBJ whole genome shotgun (WGS) entry which is preliminary data.</text>
</comment>
<dbReference type="FunFam" id="3.10.10.10:FF:000007">
    <property type="entry name" value="Retrovirus-related Pol polyprotein from transposon 17.6-like Protein"/>
    <property type="match status" value="1"/>
</dbReference>
<feature type="region of interest" description="Disordered" evidence="10">
    <location>
        <begin position="300"/>
        <end position="319"/>
    </location>
</feature>
<dbReference type="PANTHER" id="PTHR37984">
    <property type="entry name" value="PROTEIN CBG26694"/>
    <property type="match status" value="1"/>
</dbReference>
<dbReference type="InterPro" id="IPR036875">
    <property type="entry name" value="Znf_CCHC_sf"/>
</dbReference>
<organism evidence="13 14">
    <name type="scientific">Euphydryas editha</name>
    <name type="common">Edith's checkerspot</name>
    <dbReference type="NCBI Taxonomy" id="104508"/>
    <lineage>
        <taxon>Eukaryota</taxon>
        <taxon>Metazoa</taxon>
        <taxon>Ecdysozoa</taxon>
        <taxon>Arthropoda</taxon>
        <taxon>Hexapoda</taxon>
        <taxon>Insecta</taxon>
        <taxon>Pterygota</taxon>
        <taxon>Neoptera</taxon>
        <taxon>Endopterygota</taxon>
        <taxon>Lepidoptera</taxon>
        <taxon>Glossata</taxon>
        <taxon>Ditrysia</taxon>
        <taxon>Papilionoidea</taxon>
        <taxon>Nymphalidae</taxon>
        <taxon>Nymphalinae</taxon>
        <taxon>Euphydryas</taxon>
    </lineage>
</organism>
<evidence type="ECO:0000256" key="6">
    <source>
        <dbReference type="ARBA" id="ARBA00022759"/>
    </source>
</evidence>
<evidence type="ECO:0000256" key="5">
    <source>
        <dbReference type="ARBA" id="ARBA00022722"/>
    </source>
</evidence>
<evidence type="ECO:0000313" key="13">
    <source>
        <dbReference type="EMBL" id="CAH2086560.1"/>
    </source>
</evidence>
<dbReference type="Pfam" id="PF00078">
    <property type="entry name" value="RVT_1"/>
    <property type="match status" value="1"/>
</dbReference>
<feature type="domain" description="CCHC-type" evidence="11">
    <location>
        <begin position="336"/>
        <end position="352"/>
    </location>
</feature>
<dbReference type="InterPro" id="IPR043502">
    <property type="entry name" value="DNA/RNA_pol_sf"/>
</dbReference>
<dbReference type="Pfam" id="PF17921">
    <property type="entry name" value="Integrase_H2C2"/>
    <property type="match status" value="1"/>
</dbReference>
<dbReference type="PROSITE" id="PS50158">
    <property type="entry name" value="ZF_CCHC"/>
    <property type="match status" value="1"/>
</dbReference>
<dbReference type="InterPro" id="IPR041588">
    <property type="entry name" value="Integrase_H2C2"/>
</dbReference>
<dbReference type="InterPro" id="IPR000477">
    <property type="entry name" value="RT_dom"/>
</dbReference>
<dbReference type="Pfam" id="PF17917">
    <property type="entry name" value="RT_RNaseH"/>
    <property type="match status" value="1"/>
</dbReference>
<dbReference type="SUPFAM" id="SSF56672">
    <property type="entry name" value="DNA/RNA polymerases"/>
    <property type="match status" value="1"/>
</dbReference>
<name>A0AAU9THK1_EUPED</name>
<dbReference type="CDD" id="cd01647">
    <property type="entry name" value="RT_LTR"/>
    <property type="match status" value="1"/>
</dbReference>
<dbReference type="GO" id="GO:0008270">
    <property type="term" value="F:zinc ion binding"/>
    <property type="evidence" value="ECO:0007669"/>
    <property type="project" value="UniProtKB-KW"/>
</dbReference>
<dbReference type="Gene3D" id="1.10.340.70">
    <property type="match status" value="1"/>
</dbReference>